<dbReference type="RefSeq" id="WP_133389663.1">
    <property type="nucleotide sequence ID" value="NZ_SMUW01000023.1"/>
</dbReference>
<evidence type="ECO:0000256" key="2">
    <source>
        <dbReference type="ARBA" id="ARBA00023015"/>
    </source>
</evidence>
<keyword evidence="8" id="KW-1185">Reference proteome</keyword>
<dbReference type="InterPro" id="IPR039425">
    <property type="entry name" value="RNA_pol_sigma-70-like"/>
</dbReference>
<sequence>MNQIQLDSELIERVISQERKAQFQLFELTKRMVYSLAFRMLNDEELAHDVLQETYVEVFQQIRNLKHPEALISWMKTIAARKSIKAGKRQFEFDQLDQHHDPVDNQFDSWFDGELLDQAIRALPPGARAVFMLTAVEGYSHKEAANLLGISDSTSKSQLNYAKKLLKTRIQTLLRA</sequence>
<evidence type="ECO:0000256" key="3">
    <source>
        <dbReference type="ARBA" id="ARBA00023082"/>
    </source>
</evidence>
<evidence type="ECO:0000313" key="8">
    <source>
        <dbReference type="Proteomes" id="UP000295438"/>
    </source>
</evidence>
<evidence type="ECO:0000259" key="6">
    <source>
        <dbReference type="Pfam" id="PF08281"/>
    </source>
</evidence>
<dbReference type="Pfam" id="PF04542">
    <property type="entry name" value="Sigma70_r2"/>
    <property type="match status" value="1"/>
</dbReference>
<accession>A0A4V3ASD3</accession>
<dbReference type="InterPro" id="IPR036388">
    <property type="entry name" value="WH-like_DNA-bd_sf"/>
</dbReference>
<dbReference type="Proteomes" id="UP000295438">
    <property type="component" value="Unassembled WGS sequence"/>
</dbReference>
<keyword evidence="4" id="KW-0804">Transcription</keyword>
<dbReference type="EMBL" id="SMUW01000023">
    <property type="protein sequence ID" value="TDK49957.1"/>
    <property type="molecule type" value="Genomic_DNA"/>
</dbReference>
<dbReference type="InterPro" id="IPR014284">
    <property type="entry name" value="RNA_pol_sigma-70_dom"/>
</dbReference>
<dbReference type="Gene3D" id="1.10.10.10">
    <property type="entry name" value="Winged helix-like DNA-binding domain superfamily/Winged helix DNA-binding domain"/>
    <property type="match status" value="1"/>
</dbReference>
<dbReference type="SUPFAM" id="SSF88659">
    <property type="entry name" value="Sigma3 and sigma4 domains of RNA polymerase sigma factors"/>
    <property type="match status" value="1"/>
</dbReference>
<dbReference type="InterPro" id="IPR013325">
    <property type="entry name" value="RNA_pol_sigma_r2"/>
</dbReference>
<keyword evidence="2" id="KW-0805">Transcription regulation</keyword>
<dbReference type="InterPro" id="IPR013324">
    <property type="entry name" value="RNA_pol_sigma_r3/r4-like"/>
</dbReference>
<evidence type="ECO:0000259" key="5">
    <source>
        <dbReference type="Pfam" id="PF04542"/>
    </source>
</evidence>
<dbReference type="NCBIfam" id="TIGR02937">
    <property type="entry name" value="sigma70-ECF"/>
    <property type="match status" value="1"/>
</dbReference>
<dbReference type="InterPro" id="IPR007627">
    <property type="entry name" value="RNA_pol_sigma70_r2"/>
</dbReference>
<dbReference type="AlphaFoldDB" id="A0A4V3ASD3"/>
<protein>
    <submittedName>
        <fullName evidence="7">Sigma-70 family RNA polymerase sigma factor</fullName>
    </submittedName>
</protein>
<evidence type="ECO:0000313" key="7">
    <source>
        <dbReference type="EMBL" id="TDK49957.1"/>
    </source>
</evidence>
<proteinExistence type="inferred from homology"/>
<dbReference type="Pfam" id="PF08281">
    <property type="entry name" value="Sigma70_r4_2"/>
    <property type="match status" value="1"/>
</dbReference>
<feature type="domain" description="RNA polymerase sigma-70 region 2" evidence="5">
    <location>
        <begin position="25"/>
        <end position="86"/>
    </location>
</feature>
<dbReference type="PANTHER" id="PTHR43133:SF46">
    <property type="entry name" value="RNA POLYMERASE SIGMA-70 FACTOR ECF SUBFAMILY"/>
    <property type="match status" value="1"/>
</dbReference>
<dbReference type="GO" id="GO:0006352">
    <property type="term" value="P:DNA-templated transcription initiation"/>
    <property type="evidence" value="ECO:0007669"/>
    <property type="project" value="InterPro"/>
</dbReference>
<dbReference type="GO" id="GO:0003677">
    <property type="term" value="F:DNA binding"/>
    <property type="evidence" value="ECO:0007669"/>
    <property type="project" value="InterPro"/>
</dbReference>
<dbReference type="CDD" id="cd06171">
    <property type="entry name" value="Sigma70_r4"/>
    <property type="match status" value="1"/>
</dbReference>
<comment type="similarity">
    <text evidence="1">Belongs to the sigma-70 factor family. ECF subfamily.</text>
</comment>
<reference evidence="7 8" key="1">
    <citation type="submission" date="2019-03" db="EMBL/GenBank/DDBJ databases">
        <title>Algoriphagus aquimaris sp. nov., isolated form marine sediment in Pohang, Korea.</title>
        <authorList>
            <person name="Kim J."/>
            <person name="Yoon S.-H."/>
            <person name="Lee S.-S."/>
        </authorList>
    </citation>
    <scope>NUCLEOTIDE SEQUENCE [LARGE SCALE GENOMIC DNA]</scope>
    <source>
        <strain evidence="7 8">F21</strain>
    </source>
</reference>
<comment type="caution">
    <text evidence="7">The sequence shown here is derived from an EMBL/GenBank/DDBJ whole genome shotgun (WGS) entry which is preliminary data.</text>
</comment>
<dbReference type="Gene3D" id="1.10.1740.10">
    <property type="match status" value="1"/>
</dbReference>
<gene>
    <name evidence="7" type="ORF">E1898_02230</name>
</gene>
<name>A0A4V3ASD3_9BACT</name>
<keyword evidence="3" id="KW-0731">Sigma factor</keyword>
<organism evidence="7 8">
    <name type="scientific">Algoriphagus formosus</name>
    <dbReference type="NCBI Taxonomy" id="2007308"/>
    <lineage>
        <taxon>Bacteria</taxon>
        <taxon>Pseudomonadati</taxon>
        <taxon>Bacteroidota</taxon>
        <taxon>Cytophagia</taxon>
        <taxon>Cytophagales</taxon>
        <taxon>Cyclobacteriaceae</taxon>
        <taxon>Algoriphagus</taxon>
    </lineage>
</organism>
<dbReference type="GO" id="GO:0016987">
    <property type="term" value="F:sigma factor activity"/>
    <property type="evidence" value="ECO:0007669"/>
    <property type="project" value="UniProtKB-KW"/>
</dbReference>
<feature type="domain" description="RNA polymerase sigma factor 70 region 4 type 2" evidence="6">
    <location>
        <begin position="114"/>
        <end position="166"/>
    </location>
</feature>
<evidence type="ECO:0000256" key="4">
    <source>
        <dbReference type="ARBA" id="ARBA00023163"/>
    </source>
</evidence>
<evidence type="ECO:0000256" key="1">
    <source>
        <dbReference type="ARBA" id="ARBA00010641"/>
    </source>
</evidence>
<dbReference type="InterPro" id="IPR013249">
    <property type="entry name" value="RNA_pol_sigma70_r4_t2"/>
</dbReference>
<dbReference type="PANTHER" id="PTHR43133">
    <property type="entry name" value="RNA POLYMERASE ECF-TYPE SIGMA FACTO"/>
    <property type="match status" value="1"/>
</dbReference>
<dbReference type="SUPFAM" id="SSF88946">
    <property type="entry name" value="Sigma2 domain of RNA polymerase sigma factors"/>
    <property type="match status" value="1"/>
</dbReference>